<dbReference type="STRING" id="5722.A2F844"/>
<dbReference type="VEuPathDB" id="TrichDB:TVAGG3_0283100"/>
<name>A2F844_TRIV3</name>
<evidence type="ECO:0000313" key="4">
    <source>
        <dbReference type="Proteomes" id="UP000001542"/>
    </source>
</evidence>
<protein>
    <submittedName>
        <fullName evidence="3">Clan CA, family C1, cathepsin L, S or H-like cysteine peptidase</fullName>
    </submittedName>
</protein>
<dbReference type="AlphaFoldDB" id="A2F844"/>
<sequence>MFSLFLSRGIAFKQFPARYTIRGSWNVPYTNLSNPIIISVEPSRTYTSKYNGLEQIWVSTGEERIYRKVVASDDKMICYDHQPEDGGEWDLELNEFLPKPDGYKKVGMRQHRGRVCEVWEKNVSTPKLQTWDIYIDPATGYPVSYIAHAVSLYHSHYDIYILDIDDFQPDSLPGAWNFPDICNGNLINDPYPGHGDNGFQAVKQVEHRVHQNKFQEKRSKFVNRLGGRRLTISNEDETICRKYTAKGLKDLPAEFSWRDVPNVVGKPRDQVACGSCWAFGTAESLESQLALKTGVFRELSVNQIMDCTWDYNNSACGGGEAGPAFRSLINQNFKLFLEKDYPYIGVAGYCNRNPEHPVARVVDCIAIDKSTQALKEALYQYGPASIGINVIESMSFYTKGAVNDPTCTGAADDLVHEVLLTGWKIVDGIECWEIKNSWSTHWGNEGYIYIQAENQEYNCGVTTDAKIPFIEVL</sequence>
<dbReference type="OMA" id="KAFHHFK"/>
<dbReference type="InterPro" id="IPR039417">
    <property type="entry name" value="Peptidase_C1A_papain-like"/>
</dbReference>
<gene>
    <name evidence="3" type="ORF">TVAG_242850</name>
</gene>
<keyword evidence="4" id="KW-1185">Reference proteome</keyword>
<dbReference type="eggNOG" id="KOG1543">
    <property type="taxonomic scope" value="Eukaryota"/>
</dbReference>
<dbReference type="Gene3D" id="3.90.70.10">
    <property type="entry name" value="Cysteine proteinases"/>
    <property type="match status" value="1"/>
</dbReference>
<dbReference type="SUPFAM" id="SSF54001">
    <property type="entry name" value="Cysteine proteinases"/>
    <property type="match status" value="1"/>
</dbReference>
<dbReference type="InParanoid" id="A2F844"/>
<accession>A2F844</accession>
<proteinExistence type="inferred from homology"/>
<dbReference type="KEGG" id="tva:4756720"/>
<reference evidence="3" key="1">
    <citation type="submission" date="2006-10" db="EMBL/GenBank/DDBJ databases">
        <authorList>
            <person name="Amadeo P."/>
            <person name="Zhao Q."/>
            <person name="Wortman J."/>
            <person name="Fraser-Liggett C."/>
            <person name="Carlton J."/>
        </authorList>
    </citation>
    <scope>NUCLEOTIDE SEQUENCE</scope>
    <source>
        <strain evidence="3">G3</strain>
    </source>
</reference>
<reference evidence="3" key="2">
    <citation type="journal article" date="2007" name="Science">
        <title>Draft genome sequence of the sexually transmitted pathogen Trichomonas vaginalis.</title>
        <authorList>
            <person name="Carlton J.M."/>
            <person name="Hirt R.P."/>
            <person name="Silva J.C."/>
            <person name="Delcher A.L."/>
            <person name="Schatz M."/>
            <person name="Zhao Q."/>
            <person name="Wortman J.R."/>
            <person name="Bidwell S.L."/>
            <person name="Alsmark U.C.M."/>
            <person name="Besteiro S."/>
            <person name="Sicheritz-Ponten T."/>
            <person name="Noel C.J."/>
            <person name="Dacks J.B."/>
            <person name="Foster P.G."/>
            <person name="Simillion C."/>
            <person name="Van de Peer Y."/>
            <person name="Miranda-Saavedra D."/>
            <person name="Barton G.J."/>
            <person name="Westrop G.D."/>
            <person name="Mueller S."/>
            <person name="Dessi D."/>
            <person name="Fiori P.L."/>
            <person name="Ren Q."/>
            <person name="Paulsen I."/>
            <person name="Zhang H."/>
            <person name="Bastida-Corcuera F.D."/>
            <person name="Simoes-Barbosa A."/>
            <person name="Brown M.T."/>
            <person name="Hayes R.D."/>
            <person name="Mukherjee M."/>
            <person name="Okumura C.Y."/>
            <person name="Schneider R."/>
            <person name="Smith A.J."/>
            <person name="Vanacova S."/>
            <person name="Villalvazo M."/>
            <person name="Haas B.J."/>
            <person name="Pertea M."/>
            <person name="Feldblyum T.V."/>
            <person name="Utterback T.R."/>
            <person name="Shu C.L."/>
            <person name="Osoegawa K."/>
            <person name="de Jong P.J."/>
            <person name="Hrdy I."/>
            <person name="Horvathova L."/>
            <person name="Zubacova Z."/>
            <person name="Dolezal P."/>
            <person name="Malik S.B."/>
            <person name="Logsdon J.M. Jr."/>
            <person name="Henze K."/>
            <person name="Gupta A."/>
            <person name="Wang C.C."/>
            <person name="Dunne R.L."/>
            <person name="Upcroft J.A."/>
            <person name="Upcroft P."/>
            <person name="White O."/>
            <person name="Salzberg S.L."/>
            <person name="Tang P."/>
            <person name="Chiu C.-H."/>
            <person name="Lee Y.-S."/>
            <person name="Embley T.M."/>
            <person name="Coombs G.H."/>
            <person name="Mottram J.C."/>
            <person name="Tachezy J."/>
            <person name="Fraser-Liggett C.M."/>
            <person name="Johnson P.J."/>
        </authorList>
    </citation>
    <scope>NUCLEOTIDE SEQUENCE [LARGE SCALE GENOMIC DNA]</scope>
    <source>
        <strain evidence="3">G3</strain>
    </source>
</reference>
<dbReference type="EMBL" id="DS113657">
    <property type="protein sequence ID" value="EAX98920.1"/>
    <property type="molecule type" value="Genomic_DNA"/>
</dbReference>
<feature type="domain" description="Peptidase C1A papain C-terminal" evidence="2">
    <location>
        <begin position="251"/>
        <end position="469"/>
    </location>
</feature>
<dbReference type="CDD" id="cd02248">
    <property type="entry name" value="Peptidase_C1A"/>
    <property type="match status" value="1"/>
</dbReference>
<dbReference type="GO" id="GO:0005764">
    <property type="term" value="C:lysosome"/>
    <property type="evidence" value="ECO:0000318"/>
    <property type="project" value="GO_Central"/>
</dbReference>
<evidence type="ECO:0000259" key="2">
    <source>
        <dbReference type="SMART" id="SM00645"/>
    </source>
</evidence>
<dbReference type="InterPro" id="IPR013128">
    <property type="entry name" value="Peptidase_C1A"/>
</dbReference>
<comment type="similarity">
    <text evidence="1">Belongs to the peptidase C1 family.</text>
</comment>
<dbReference type="SMART" id="SM00645">
    <property type="entry name" value="Pept_C1"/>
    <property type="match status" value="1"/>
</dbReference>
<dbReference type="OrthoDB" id="65740at2759"/>
<dbReference type="GO" id="GO:0004197">
    <property type="term" value="F:cysteine-type endopeptidase activity"/>
    <property type="evidence" value="ECO:0000318"/>
    <property type="project" value="GO_Central"/>
</dbReference>
<dbReference type="GO" id="GO:0005615">
    <property type="term" value="C:extracellular space"/>
    <property type="evidence" value="ECO:0000318"/>
    <property type="project" value="GO_Central"/>
</dbReference>
<dbReference type="PANTHER" id="PTHR12411">
    <property type="entry name" value="CYSTEINE PROTEASE FAMILY C1-RELATED"/>
    <property type="match status" value="1"/>
</dbReference>
<dbReference type="GO" id="GO:0051603">
    <property type="term" value="P:proteolysis involved in protein catabolic process"/>
    <property type="evidence" value="ECO:0000318"/>
    <property type="project" value="GO_Central"/>
</dbReference>
<dbReference type="FunFam" id="3.90.70.10:FF:000211">
    <property type="entry name" value="Clan CA, family C1, cathepsin H-like cysteine peptidase"/>
    <property type="match status" value="1"/>
</dbReference>
<evidence type="ECO:0000313" key="3">
    <source>
        <dbReference type="EMBL" id="EAX98920.1"/>
    </source>
</evidence>
<dbReference type="InterPro" id="IPR000668">
    <property type="entry name" value="Peptidase_C1A_C"/>
</dbReference>
<organism evidence="3 4">
    <name type="scientific">Trichomonas vaginalis (strain ATCC PRA-98 / G3)</name>
    <dbReference type="NCBI Taxonomy" id="412133"/>
    <lineage>
        <taxon>Eukaryota</taxon>
        <taxon>Metamonada</taxon>
        <taxon>Parabasalia</taxon>
        <taxon>Trichomonadida</taxon>
        <taxon>Trichomonadidae</taxon>
        <taxon>Trichomonas</taxon>
    </lineage>
</organism>
<dbReference type="RefSeq" id="XP_001311850.1">
    <property type="nucleotide sequence ID" value="XM_001311849.1"/>
</dbReference>
<dbReference type="InterPro" id="IPR038765">
    <property type="entry name" value="Papain-like_cys_pep_sf"/>
</dbReference>
<dbReference type="Proteomes" id="UP000001542">
    <property type="component" value="Unassembled WGS sequence"/>
</dbReference>
<evidence type="ECO:0000256" key="1">
    <source>
        <dbReference type="ARBA" id="ARBA00008455"/>
    </source>
</evidence>
<dbReference type="SMR" id="A2F844"/>
<dbReference type="Pfam" id="PF00112">
    <property type="entry name" value="Peptidase_C1"/>
    <property type="match status" value="1"/>
</dbReference>
<dbReference type="VEuPathDB" id="TrichDB:TVAG_242850"/>